<dbReference type="EMBL" id="SNRW01004367">
    <property type="protein sequence ID" value="KAA6387458.1"/>
    <property type="molecule type" value="Genomic_DNA"/>
</dbReference>
<protein>
    <submittedName>
        <fullName evidence="1">Uncharacterized protein</fullName>
    </submittedName>
</protein>
<evidence type="ECO:0000313" key="1">
    <source>
        <dbReference type="EMBL" id="KAA6387458.1"/>
    </source>
</evidence>
<sequence length="116" mass="13284">MQNPTSSQFLTTQSWPLLNCATRWQQRKVGEMLHPYNFCLSGETDAAYRDPSVGPNRAIIRSLIDNYSDYVSEKIISKEVLHLNLDGNDIFTAVSSTAKQAIKIWTNEKKLIYQMQ</sequence>
<accession>A0A5J4VY05</accession>
<dbReference type="AlphaFoldDB" id="A0A5J4VY05"/>
<comment type="caution">
    <text evidence="1">The sequence shown here is derived from an EMBL/GenBank/DDBJ whole genome shotgun (WGS) entry which is preliminary data.</text>
</comment>
<gene>
    <name evidence="1" type="ORF">EZS28_017018</name>
</gene>
<organism evidence="1 2">
    <name type="scientific">Streblomastix strix</name>
    <dbReference type="NCBI Taxonomy" id="222440"/>
    <lineage>
        <taxon>Eukaryota</taxon>
        <taxon>Metamonada</taxon>
        <taxon>Preaxostyla</taxon>
        <taxon>Oxymonadida</taxon>
        <taxon>Streblomastigidae</taxon>
        <taxon>Streblomastix</taxon>
    </lineage>
</organism>
<name>A0A5J4VY05_9EUKA</name>
<proteinExistence type="predicted"/>
<dbReference type="Proteomes" id="UP000324800">
    <property type="component" value="Unassembled WGS sequence"/>
</dbReference>
<evidence type="ECO:0000313" key="2">
    <source>
        <dbReference type="Proteomes" id="UP000324800"/>
    </source>
</evidence>
<reference evidence="1 2" key="1">
    <citation type="submission" date="2019-03" db="EMBL/GenBank/DDBJ databases">
        <title>Single cell metagenomics reveals metabolic interactions within the superorganism composed of flagellate Streblomastix strix and complex community of Bacteroidetes bacteria on its surface.</title>
        <authorList>
            <person name="Treitli S.C."/>
            <person name="Kolisko M."/>
            <person name="Husnik F."/>
            <person name="Keeling P."/>
            <person name="Hampl V."/>
        </authorList>
    </citation>
    <scope>NUCLEOTIDE SEQUENCE [LARGE SCALE GENOMIC DNA]</scope>
    <source>
        <strain evidence="1">ST1C</strain>
    </source>
</reference>